<dbReference type="Gene3D" id="1.10.287.10">
    <property type="entry name" value="S15/NS1, RNA-binding"/>
    <property type="match status" value="1"/>
</dbReference>
<dbReference type="InterPro" id="IPR009068">
    <property type="entry name" value="uS15_NS1_RNA-bd_sf"/>
</dbReference>
<comment type="subunit">
    <text evidence="5">Part of the 30S ribosomal subunit.</text>
</comment>
<dbReference type="InterPro" id="IPR005290">
    <property type="entry name" value="Ribosomal_uS15_bac-type"/>
</dbReference>
<dbReference type="SMART" id="SM01387">
    <property type="entry name" value="Ribosomal_S15"/>
    <property type="match status" value="1"/>
</dbReference>
<dbReference type="CDD" id="cd00353">
    <property type="entry name" value="Ribosomal_S15p_S13e"/>
    <property type="match status" value="1"/>
</dbReference>
<comment type="subcellular location">
    <subcellularLocation>
        <location evidence="5">Plastid</location>
        <location evidence="5">Chloroplast</location>
    </subcellularLocation>
</comment>
<dbReference type="GO" id="GO:0005840">
    <property type="term" value="C:ribosome"/>
    <property type="evidence" value="ECO:0007669"/>
    <property type="project" value="UniProtKB-KW"/>
</dbReference>
<evidence type="ECO:0000313" key="7">
    <source>
        <dbReference type="EMBL" id="AID67486.1"/>
    </source>
</evidence>
<dbReference type="PANTHER" id="PTHR23321:SF26">
    <property type="entry name" value="SMALL RIBOSOMAL SUBUNIT PROTEIN US15M"/>
    <property type="match status" value="1"/>
</dbReference>
<proteinExistence type="inferred from homology"/>
<evidence type="ECO:0000256" key="4">
    <source>
        <dbReference type="ARBA" id="ARBA00035250"/>
    </source>
</evidence>
<dbReference type="NCBIfam" id="TIGR00952">
    <property type="entry name" value="S15_bact"/>
    <property type="match status" value="1"/>
</dbReference>
<keyword evidence="7" id="KW-0150">Chloroplast</keyword>
<protein>
    <recommendedName>
        <fullName evidence="4 5">Small ribosomal subunit protein uS15c</fullName>
    </recommendedName>
</protein>
<accession>A0A088CIZ1</accession>
<organism evidence="7">
    <name type="scientific">Prasinococcus sp. CCMP1194</name>
    <dbReference type="NCBI Taxonomy" id="110672"/>
    <lineage>
        <taxon>Eukaryota</taxon>
        <taxon>Viridiplantae</taxon>
        <taxon>Prasinodermophyta</taxon>
        <taxon>Palmophyllophyceae</taxon>
        <taxon>Prasinococcales</taxon>
        <taxon>Prasinococcaceae</taxon>
        <taxon>Prasinococcus</taxon>
    </lineage>
</organism>
<dbReference type="HAMAP" id="MF_01343_B">
    <property type="entry name" value="Ribosomal_uS15_B"/>
    <property type="match status" value="1"/>
</dbReference>
<dbReference type="AlphaFoldDB" id="A0A088CIZ1"/>
<name>A0A088CIZ1_9VIRI</name>
<dbReference type="SUPFAM" id="SSF47060">
    <property type="entry name" value="S15/NS1 RNA-binding domain"/>
    <property type="match status" value="1"/>
</dbReference>
<keyword evidence="2 5" id="KW-0689">Ribosomal protein</keyword>
<dbReference type="InterPro" id="IPR000589">
    <property type="entry name" value="Ribosomal_uS15"/>
</dbReference>
<dbReference type="EMBL" id="KJ746597">
    <property type="protein sequence ID" value="AID67486.1"/>
    <property type="molecule type" value="Genomic_DNA"/>
</dbReference>
<evidence type="ECO:0000256" key="1">
    <source>
        <dbReference type="ARBA" id="ARBA00008434"/>
    </source>
</evidence>
<reference evidence="7" key="1">
    <citation type="journal article" date="2014" name="BMC Genomics">
        <title>Six newly sequenced chloroplast genomes from prasinophyte green algae provide insights into the relationships among prasinophyte lineages and the diversity of streamlined genome architecture in picoplanktonic species.</title>
        <authorList>
            <person name="Lemieux C."/>
            <person name="Otis C."/>
            <person name="Turmel M."/>
        </authorList>
    </citation>
    <scope>NUCLEOTIDE SEQUENCE</scope>
</reference>
<dbReference type="GO" id="GO:0003735">
    <property type="term" value="F:structural constituent of ribosome"/>
    <property type="evidence" value="ECO:0007669"/>
    <property type="project" value="InterPro"/>
</dbReference>
<evidence type="ECO:0000256" key="6">
    <source>
        <dbReference type="RuleBase" id="RU003919"/>
    </source>
</evidence>
<comment type="similarity">
    <text evidence="1 5 6">Belongs to the universal ribosomal protein uS15 family.</text>
</comment>
<dbReference type="GO" id="GO:1990904">
    <property type="term" value="C:ribonucleoprotein complex"/>
    <property type="evidence" value="ECO:0007669"/>
    <property type="project" value="UniProtKB-KW"/>
</dbReference>
<keyword evidence="7" id="KW-0934">Plastid</keyword>
<dbReference type="PROSITE" id="PS00362">
    <property type="entry name" value="RIBOSOMAL_S15"/>
    <property type="match status" value="1"/>
</dbReference>
<geneLocation type="chloroplast" evidence="7"/>
<dbReference type="Pfam" id="PF00312">
    <property type="entry name" value="Ribosomal_S15"/>
    <property type="match status" value="1"/>
</dbReference>
<keyword evidence="3 5" id="KW-0687">Ribonucleoprotein</keyword>
<evidence type="ECO:0000256" key="2">
    <source>
        <dbReference type="ARBA" id="ARBA00022980"/>
    </source>
</evidence>
<gene>
    <name evidence="5 7" type="primary">rps15</name>
</gene>
<evidence type="ECO:0000256" key="5">
    <source>
        <dbReference type="HAMAP-Rule" id="MF_01343"/>
    </source>
</evidence>
<dbReference type="GO" id="GO:0009507">
    <property type="term" value="C:chloroplast"/>
    <property type="evidence" value="ECO:0007669"/>
    <property type="project" value="UniProtKB-SubCell"/>
</dbReference>
<sequence>MTQGINTGSSHYQIGVLTTKIQNLSLHLRKNKKDYASRRGLMKMLSQRKKLLKYLYRTNIDLYQSTLKTFQIRPLKF</sequence>
<dbReference type="PANTHER" id="PTHR23321">
    <property type="entry name" value="RIBOSOMAL PROTEIN S15, BACTERIAL AND ORGANELLAR"/>
    <property type="match status" value="1"/>
</dbReference>
<evidence type="ECO:0000256" key="3">
    <source>
        <dbReference type="ARBA" id="ARBA00023274"/>
    </source>
</evidence>
<dbReference type="GO" id="GO:0006412">
    <property type="term" value="P:translation"/>
    <property type="evidence" value="ECO:0007669"/>
    <property type="project" value="UniProtKB-UniRule"/>
</dbReference>